<organism evidence="3 4">
    <name type="scientific">Miscanthus lutarioriparius</name>
    <dbReference type="NCBI Taxonomy" id="422564"/>
    <lineage>
        <taxon>Eukaryota</taxon>
        <taxon>Viridiplantae</taxon>
        <taxon>Streptophyta</taxon>
        <taxon>Embryophyta</taxon>
        <taxon>Tracheophyta</taxon>
        <taxon>Spermatophyta</taxon>
        <taxon>Magnoliopsida</taxon>
        <taxon>Liliopsida</taxon>
        <taxon>Poales</taxon>
        <taxon>Poaceae</taxon>
        <taxon>PACMAD clade</taxon>
        <taxon>Panicoideae</taxon>
        <taxon>Andropogonodae</taxon>
        <taxon>Andropogoneae</taxon>
        <taxon>Saccharinae</taxon>
        <taxon>Miscanthus</taxon>
    </lineage>
</organism>
<evidence type="ECO:0000259" key="2">
    <source>
        <dbReference type="Pfam" id="PF07762"/>
    </source>
</evidence>
<keyword evidence="4" id="KW-1185">Reference proteome</keyword>
<dbReference type="EMBL" id="CAJGYO010000018">
    <property type="protein sequence ID" value="CAD6335563.1"/>
    <property type="molecule type" value="Genomic_DNA"/>
</dbReference>
<feature type="region of interest" description="Disordered" evidence="1">
    <location>
        <begin position="348"/>
        <end position="376"/>
    </location>
</feature>
<feature type="compositionally biased region" description="Basic and acidic residues" evidence="1">
    <location>
        <begin position="362"/>
        <end position="376"/>
    </location>
</feature>
<gene>
    <name evidence="3" type="ORF">NCGR_LOCUS59661</name>
</gene>
<feature type="domain" description="DUF1618" evidence="2">
    <location>
        <begin position="209"/>
        <end position="341"/>
    </location>
</feature>
<proteinExistence type="predicted"/>
<dbReference type="InterPro" id="IPR011676">
    <property type="entry name" value="DUF1618"/>
</dbReference>
<protein>
    <recommendedName>
        <fullName evidence="2">DUF1618 domain-containing protein</fullName>
    </recommendedName>
</protein>
<evidence type="ECO:0000313" key="4">
    <source>
        <dbReference type="Proteomes" id="UP000604825"/>
    </source>
</evidence>
<evidence type="ECO:0000256" key="1">
    <source>
        <dbReference type="SAM" id="MobiDB-lite"/>
    </source>
</evidence>
<dbReference type="Pfam" id="PF07762">
    <property type="entry name" value="DUF1618"/>
    <property type="match status" value="1"/>
</dbReference>
<comment type="caution">
    <text evidence="3">The sequence shown here is derived from an EMBL/GenBank/DDBJ whole genome shotgun (WGS) entry which is preliminary data.</text>
</comment>
<dbReference type="AlphaFoldDB" id="A0A811S3G8"/>
<dbReference type="Proteomes" id="UP000604825">
    <property type="component" value="Unassembled WGS sequence"/>
</dbReference>
<dbReference type="PANTHER" id="PTHR33074">
    <property type="entry name" value="EXPRESSED PROTEIN-RELATED"/>
    <property type="match status" value="1"/>
</dbReference>
<reference evidence="3" key="1">
    <citation type="submission" date="2020-10" db="EMBL/GenBank/DDBJ databases">
        <authorList>
            <person name="Han B."/>
            <person name="Lu T."/>
            <person name="Zhao Q."/>
            <person name="Huang X."/>
            <person name="Zhao Y."/>
        </authorList>
    </citation>
    <scope>NUCLEOTIDE SEQUENCE</scope>
</reference>
<name>A0A811S3G8_9POAL</name>
<evidence type="ECO:0000313" key="3">
    <source>
        <dbReference type="EMBL" id="CAD6335563.1"/>
    </source>
</evidence>
<dbReference type="OrthoDB" id="604159at2759"/>
<accession>A0A811S3G8</accession>
<dbReference type="PANTHER" id="PTHR33074:SF62">
    <property type="entry name" value="EXPRESSED PROTEIN"/>
    <property type="match status" value="1"/>
</dbReference>
<sequence>MPTNTSAASSSRRRRHRKSFPPWILLNNEGYIGSRPNATTAVREGRDNLAFEASILPAQPPLPSNLFVHCPSLKLPRPSLILSTSQDLLLFRVPVAVGPPSSTVAFNDCDYFVYRAGGVTRPPSLTLIPDPNPNIFHVALGVLPRGGDLNEYELQRFDSEAGRWTSKSVWLDAPKRAFPVKIPVNARRLNYHLTTTMITLGGEAGTIGWVDLWSGIQLYDLLHDHQDNSRPTIRHMPVPLPMHAITCNRGAGAKLGCPRAHRGITVATNKRGKTFLKFADLQTIGGRLPYNDIETQLPAFEVDDWIVTTWSNMEMAGLFEDWHKEFTVRGSEIKISDAMRAELLSSGLLHRKPTRDDGEEPATDHGRARLAEPRGV</sequence>